<dbReference type="RefSeq" id="WP_086158996.1">
    <property type="nucleotide sequence ID" value="NZ_CP021121.1"/>
</dbReference>
<protein>
    <submittedName>
        <fullName evidence="1">Uncharacterized protein</fullName>
    </submittedName>
</protein>
<accession>A0A1W7CX47</accession>
<dbReference type="Proteomes" id="UP000194218">
    <property type="component" value="Chromosome"/>
</dbReference>
<name>A0A1W7CX47_9ACTN</name>
<dbReference type="EMBL" id="CP021121">
    <property type="protein sequence ID" value="ARQ69277.1"/>
    <property type="molecule type" value="Genomic_DNA"/>
</dbReference>
<evidence type="ECO:0000313" key="2">
    <source>
        <dbReference type="Proteomes" id="UP000194218"/>
    </source>
</evidence>
<dbReference type="AlphaFoldDB" id="A0A1W7CX47"/>
<keyword evidence="2" id="KW-1185">Reference proteome</keyword>
<dbReference type="OrthoDB" id="3522185at2"/>
<gene>
    <name evidence="1" type="ORF">CAG99_10730</name>
</gene>
<sequence length="295" mass="29574">MTTARYTYAERTWADTGATLVVRKDGLDARAVGARLGCPPGAADGDEGDGVGGAGGGAPGLWLYERGDAGLGLPEQLDLVVDAVEERAWVLRELAAEGHAVSLAAHGRAAAGAVLEIMPQTALRVASLGVPLELSVCDGARAEGRAPGGAPGPQWESLTAALLITKAGLDAADVTRRLGIAPDFTRAADPGAAFRAGAGCWSAEAAGDSVASLLDALLPRVAPLAGELAALRAEGHRIQIDVAGRADRARHLTVPGPALARVAALGLPLSFTAGPVPRGADAAPGHQGRSAARGA</sequence>
<evidence type="ECO:0000313" key="1">
    <source>
        <dbReference type="EMBL" id="ARQ69277.1"/>
    </source>
</evidence>
<reference evidence="1 2" key="1">
    <citation type="submission" date="2017-05" db="EMBL/GenBank/DDBJ databases">
        <title>Complete genome sequence of Streptomyces sp. SCSIO 03032 revealed the diverse biosynthetic pathways for its bioactive secondary metabolites.</title>
        <authorList>
            <person name="Ma L."/>
            <person name="Zhu Y."/>
            <person name="Zhang W."/>
            <person name="Zhang G."/>
            <person name="Tian X."/>
            <person name="Zhang S."/>
            <person name="Zhang C."/>
        </authorList>
    </citation>
    <scope>NUCLEOTIDE SEQUENCE [LARGE SCALE GENOMIC DNA]</scope>
    <source>
        <strain evidence="1 2">SCSIO 03032</strain>
    </source>
</reference>
<dbReference type="KEGG" id="smao:CAG99_10730"/>
<proteinExistence type="predicted"/>
<organism evidence="1 2">
    <name type="scientific">Streptomyces marincola</name>
    <dbReference type="NCBI Taxonomy" id="2878388"/>
    <lineage>
        <taxon>Bacteria</taxon>
        <taxon>Bacillati</taxon>
        <taxon>Actinomycetota</taxon>
        <taxon>Actinomycetes</taxon>
        <taxon>Kitasatosporales</taxon>
        <taxon>Streptomycetaceae</taxon>
        <taxon>Streptomyces</taxon>
    </lineage>
</organism>